<dbReference type="SUPFAM" id="SSF48452">
    <property type="entry name" value="TPR-like"/>
    <property type="match status" value="1"/>
</dbReference>
<dbReference type="InterPro" id="IPR011990">
    <property type="entry name" value="TPR-like_helical_dom_sf"/>
</dbReference>
<comment type="caution">
    <text evidence="2">The sequence shown here is derived from an EMBL/GenBank/DDBJ whole genome shotgun (WGS) entry which is preliminary data.</text>
</comment>
<feature type="chain" id="PRO_5045890421" description="Tetratricopeptide repeat protein" evidence="1">
    <location>
        <begin position="25"/>
        <end position="430"/>
    </location>
</feature>
<keyword evidence="1" id="KW-0732">Signal</keyword>
<gene>
    <name evidence="2" type="ORF">ACFSAG_05340</name>
</gene>
<dbReference type="EMBL" id="JBHUEL010000004">
    <property type="protein sequence ID" value="MFD1766262.1"/>
    <property type="molecule type" value="Genomic_DNA"/>
</dbReference>
<reference evidence="3" key="1">
    <citation type="journal article" date="2019" name="Int. J. Syst. Evol. Microbiol.">
        <title>The Global Catalogue of Microorganisms (GCM) 10K type strain sequencing project: providing services to taxonomists for standard genome sequencing and annotation.</title>
        <authorList>
            <consortium name="The Broad Institute Genomics Platform"/>
            <consortium name="The Broad Institute Genome Sequencing Center for Infectious Disease"/>
            <person name="Wu L."/>
            <person name="Ma J."/>
        </authorList>
    </citation>
    <scope>NUCLEOTIDE SEQUENCE [LARGE SCALE GENOMIC DNA]</scope>
    <source>
        <strain evidence="3">CGMCC 1.12449</strain>
    </source>
</reference>
<dbReference type="Gene3D" id="1.25.40.10">
    <property type="entry name" value="Tetratricopeptide repeat domain"/>
    <property type="match status" value="1"/>
</dbReference>
<accession>A0ABW4MBD4</accession>
<dbReference type="RefSeq" id="WP_381512158.1">
    <property type="nucleotide sequence ID" value="NZ_JBHUEL010000004.1"/>
</dbReference>
<name>A0ABW4MBD4_9SPHN</name>
<sequence>MNRITKFAAALALGSFVAVPAAYAAKDDKKKAEAEKPVKRNFSKEFQKAYGPAVAAFIQKKDPVAAAALFPTVEAAILNPDDRYEAGVFAFNLGSQMKDVALQRKGVNLIVDSGVAPANLKPAYTFQQALYIYNDKDYATAATKMLEAYNLGFRGSNIEVQISNAYRLQNNYPEAINWLGKAVEATKAAGGKPETQWFAQALNYATRSKNNEQILHWGKEMIKHDPRPETYHDALFQFQRIADLDNLESLSVLRLARLNKALMFEHEFKQYVEYADARRYPAEVAAVLDEGFAKGTISKNNLTFSEIYSSAQKLIPELSGTWAQDEKAALAAPKGFTAMLTGDALLSFGQYARAKAMYEAALAKGGIIDREGVDQTDRALTNLGIAQTHLKDWAGAKATFAKISGAKRKAIAEYWLIYIDQQMAAPAPAA</sequence>
<evidence type="ECO:0000313" key="2">
    <source>
        <dbReference type="EMBL" id="MFD1766262.1"/>
    </source>
</evidence>
<protein>
    <recommendedName>
        <fullName evidence="4">Tetratricopeptide repeat protein</fullName>
    </recommendedName>
</protein>
<keyword evidence="3" id="KW-1185">Reference proteome</keyword>
<evidence type="ECO:0008006" key="4">
    <source>
        <dbReference type="Google" id="ProtNLM"/>
    </source>
</evidence>
<organism evidence="2 3">
    <name type="scientific">Sphingorhabdus buctiana</name>
    <dbReference type="NCBI Taxonomy" id="1508805"/>
    <lineage>
        <taxon>Bacteria</taxon>
        <taxon>Pseudomonadati</taxon>
        <taxon>Pseudomonadota</taxon>
        <taxon>Alphaproteobacteria</taxon>
        <taxon>Sphingomonadales</taxon>
        <taxon>Sphingomonadaceae</taxon>
        <taxon>Sphingorhabdus</taxon>
    </lineage>
</organism>
<dbReference type="Proteomes" id="UP001597215">
    <property type="component" value="Unassembled WGS sequence"/>
</dbReference>
<proteinExistence type="predicted"/>
<evidence type="ECO:0000256" key="1">
    <source>
        <dbReference type="SAM" id="SignalP"/>
    </source>
</evidence>
<feature type="signal peptide" evidence="1">
    <location>
        <begin position="1"/>
        <end position="24"/>
    </location>
</feature>
<evidence type="ECO:0000313" key="3">
    <source>
        <dbReference type="Proteomes" id="UP001597215"/>
    </source>
</evidence>